<gene>
    <name evidence="2" type="ORF">E5K04_02415</name>
</gene>
<dbReference type="PANTHER" id="PTHR38598">
    <property type="entry name" value="INNER MEMBRANE PROTEIN YJCH"/>
    <property type="match status" value="1"/>
</dbReference>
<proteinExistence type="predicted"/>
<keyword evidence="1" id="KW-1133">Transmembrane helix</keyword>
<evidence type="ECO:0000256" key="1">
    <source>
        <dbReference type="SAM" id="Phobius"/>
    </source>
</evidence>
<evidence type="ECO:0000313" key="2">
    <source>
        <dbReference type="EMBL" id="TIC87289.1"/>
    </source>
</evidence>
<dbReference type="GO" id="GO:0005886">
    <property type="term" value="C:plasma membrane"/>
    <property type="evidence" value="ECO:0007669"/>
    <property type="project" value="TreeGrafter"/>
</dbReference>
<sequence>MNEDVLIKVQSNPKFKELVRKKTSLGWQLSLVMLVIYYGFILVLAFNPHSLGAPIAQGSVITIGIPIGIFIIVSAFLLTGIYVRKANSEFDALNQQIVEEARK</sequence>
<dbReference type="InterPro" id="IPR007436">
    <property type="entry name" value="DUF485"/>
</dbReference>
<reference evidence="2 3" key="1">
    <citation type="submission" date="2019-04" db="EMBL/GenBank/DDBJ databases">
        <title>Crenobacter sp. nov.</title>
        <authorList>
            <person name="Shi S."/>
        </authorList>
    </citation>
    <scope>NUCLEOTIDE SEQUENCE [LARGE SCALE GENOMIC DNA]</scope>
    <source>
        <strain evidence="2 3">GY 70310</strain>
    </source>
</reference>
<dbReference type="OrthoDB" id="5297034at2"/>
<dbReference type="AlphaFoldDB" id="A0A4T0V6L2"/>
<organism evidence="2 3">
    <name type="scientific">Crenobacter intestini</name>
    <dbReference type="NCBI Taxonomy" id="2563443"/>
    <lineage>
        <taxon>Bacteria</taxon>
        <taxon>Pseudomonadati</taxon>
        <taxon>Pseudomonadota</taxon>
        <taxon>Betaproteobacteria</taxon>
        <taxon>Neisseriales</taxon>
        <taxon>Neisseriaceae</taxon>
        <taxon>Crenobacter</taxon>
    </lineage>
</organism>
<accession>A0A4T0V6L2</accession>
<feature type="transmembrane region" description="Helical" evidence="1">
    <location>
        <begin position="25"/>
        <end position="46"/>
    </location>
</feature>
<dbReference type="Pfam" id="PF04341">
    <property type="entry name" value="DUF485"/>
    <property type="match status" value="1"/>
</dbReference>
<keyword evidence="1" id="KW-0812">Transmembrane</keyword>
<evidence type="ECO:0000313" key="3">
    <source>
        <dbReference type="Proteomes" id="UP000308891"/>
    </source>
</evidence>
<name>A0A4T0V6L2_9NEIS</name>
<dbReference type="EMBL" id="STGJ01000001">
    <property type="protein sequence ID" value="TIC87289.1"/>
    <property type="molecule type" value="Genomic_DNA"/>
</dbReference>
<dbReference type="InterPro" id="IPR052959">
    <property type="entry name" value="Inner_membrane_assoc"/>
</dbReference>
<protein>
    <submittedName>
        <fullName evidence="2">DUF485 domain-containing protein</fullName>
    </submittedName>
</protein>
<feature type="transmembrane region" description="Helical" evidence="1">
    <location>
        <begin position="58"/>
        <end position="83"/>
    </location>
</feature>
<keyword evidence="1" id="KW-0472">Membrane</keyword>
<dbReference type="Proteomes" id="UP000308891">
    <property type="component" value="Unassembled WGS sequence"/>
</dbReference>
<comment type="caution">
    <text evidence="2">The sequence shown here is derived from an EMBL/GenBank/DDBJ whole genome shotgun (WGS) entry which is preliminary data.</text>
</comment>
<dbReference type="PANTHER" id="PTHR38598:SF1">
    <property type="entry name" value="INNER MEMBRANE PROTEIN YJCH"/>
    <property type="match status" value="1"/>
</dbReference>
<dbReference type="RefSeq" id="WP_136551300.1">
    <property type="nucleotide sequence ID" value="NZ_STGJ01000001.1"/>
</dbReference>
<keyword evidence="3" id="KW-1185">Reference proteome</keyword>